<evidence type="ECO:0000313" key="1">
    <source>
        <dbReference type="EMBL" id="MBO3115330.1"/>
    </source>
</evidence>
<gene>
    <name evidence="1" type="ORF">J4050_01140</name>
</gene>
<comment type="caution">
    <text evidence="1">The sequence shown here is derived from an EMBL/GenBank/DDBJ whole genome shotgun (WGS) entry which is preliminary data.</text>
</comment>
<dbReference type="Proteomes" id="UP000676776">
    <property type="component" value="Unassembled WGS sequence"/>
</dbReference>
<evidence type="ECO:0000313" key="2">
    <source>
        <dbReference type="Proteomes" id="UP000676776"/>
    </source>
</evidence>
<sequence length="210" mass="24701">MPDSNFQNDLNNEAQLAKCLDQLYPKIFNATNYSTERVYDIKKQHIGIDLILRNSEKEYFVDEKAQLDYLNTTLPTFAFELSYLKNGIWHQGWLYDKSKKTDIYFLITNIHFRENSTDKELSHLKITGIYKDKLLNLLSDKGLTESTLFRMEKEIRNHGKHGRHPIKALDYKSEGVLFFSKNNKSEQPINLVLKLDYLIKENVGKTIYQL</sequence>
<keyword evidence="2" id="KW-1185">Reference proteome</keyword>
<reference evidence="1 2" key="1">
    <citation type="submission" date="2021-03" db="EMBL/GenBank/DDBJ databases">
        <title>Winogradskyella sp. nov., isolated from costal sediment.</title>
        <authorList>
            <person name="Gao C."/>
        </authorList>
    </citation>
    <scope>NUCLEOTIDE SEQUENCE [LARGE SCALE GENOMIC DNA]</scope>
    <source>
        <strain evidence="1 2">DF17</strain>
    </source>
</reference>
<dbReference type="RefSeq" id="WP_208152101.1">
    <property type="nucleotide sequence ID" value="NZ_JAGEVF010000001.1"/>
</dbReference>
<accession>A0ABS3T0R2</accession>
<name>A0ABS3T0R2_9FLAO</name>
<protein>
    <submittedName>
        <fullName evidence="1">Uncharacterized protein</fullName>
    </submittedName>
</protein>
<dbReference type="EMBL" id="JAGEVF010000001">
    <property type="protein sequence ID" value="MBO3115330.1"/>
    <property type="molecule type" value="Genomic_DNA"/>
</dbReference>
<organism evidence="1 2">
    <name type="scientific">Winogradskyella pelagia</name>
    <dbReference type="NCBI Taxonomy" id="2819984"/>
    <lineage>
        <taxon>Bacteria</taxon>
        <taxon>Pseudomonadati</taxon>
        <taxon>Bacteroidota</taxon>
        <taxon>Flavobacteriia</taxon>
        <taxon>Flavobacteriales</taxon>
        <taxon>Flavobacteriaceae</taxon>
        <taxon>Winogradskyella</taxon>
    </lineage>
</organism>
<proteinExistence type="predicted"/>